<dbReference type="EMBL" id="CP037920">
    <property type="protein sequence ID" value="QDT99239.1"/>
    <property type="molecule type" value="Genomic_DNA"/>
</dbReference>
<dbReference type="Proteomes" id="UP000318704">
    <property type="component" value="Chromosome"/>
</dbReference>
<dbReference type="RefSeq" id="WP_144988562.1">
    <property type="nucleotide sequence ID" value="NZ_CP037920.1"/>
</dbReference>
<gene>
    <name evidence="1" type="ORF">V144x_47500</name>
</gene>
<evidence type="ECO:0000313" key="2">
    <source>
        <dbReference type="Proteomes" id="UP000318704"/>
    </source>
</evidence>
<protein>
    <submittedName>
        <fullName evidence="1">Uncharacterized protein</fullName>
    </submittedName>
</protein>
<evidence type="ECO:0000313" key="1">
    <source>
        <dbReference type="EMBL" id="QDT99239.1"/>
    </source>
</evidence>
<accession>A0A517W1W1</accession>
<reference evidence="1 2" key="1">
    <citation type="submission" date="2019-03" db="EMBL/GenBank/DDBJ databases">
        <title>Deep-cultivation of Planctomycetes and their phenomic and genomic characterization uncovers novel biology.</title>
        <authorList>
            <person name="Wiegand S."/>
            <person name="Jogler M."/>
            <person name="Boedeker C."/>
            <person name="Pinto D."/>
            <person name="Vollmers J."/>
            <person name="Rivas-Marin E."/>
            <person name="Kohn T."/>
            <person name="Peeters S.H."/>
            <person name="Heuer A."/>
            <person name="Rast P."/>
            <person name="Oberbeckmann S."/>
            <person name="Bunk B."/>
            <person name="Jeske O."/>
            <person name="Meyerdierks A."/>
            <person name="Storesund J.E."/>
            <person name="Kallscheuer N."/>
            <person name="Luecker S."/>
            <person name="Lage O.M."/>
            <person name="Pohl T."/>
            <person name="Merkel B.J."/>
            <person name="Hornburger P."/>
            <person name="Mueller R.-W."/>
            <person name="Bruemmer F."/>
            <person name="Labrenz M."/>
            <person name="Spormann A.M."/>
            <person name="Op den Camp H."/>
            <person name="Overmann J."/>
            <person name="Amann R."/>
            <person name="Jetten M.S.M."/>
            <person name="Mascher T."/>
            <person name="Medema M.H."/>
            <person name="Devos D.P."/>
            <person name="Kaster A.-K."/>
            <person name="Ovreas L."/>
            <person name="Rohde M."/>
            <person name="Galperin M.Y."/>
            <person name="Jogler C."/>
        </authorList>
    </citation>
    <scope>NUCLEOTIDE SEQUENCE [LARGE SCALE GENOMIC DNA]</scope>
    <source>
        <strain evidence="1 2">V144</strain>
    </source>
</reference>
<dbReference type="KEGG" id="gaw:V144x_47500"/>
<proteinExistence type="predicted"/>
<sequence>MKQVFFLILVFYASGATVSASEQYLLRIDTVGYIKSIEESPKRKVLHSIEVVTRPNETFHCKVQTGGFTRTMSGKLVYEDGEFTAHIHYHRTFDDGTKVLGKSLLDETGVKTSTGVTLAKSVLIGGAESEGETVFASQTKTKTKGKKHFVPLLSKVIDGFETKEKAASLQLTKTKTKEHFILFLSKYEPATE</sequence>
<organism evidence="1 2">
    <name type="scientific">Gimesia aquarii</name>
    <dbReference type="NCBI Taxonomy" id="2527964"/>
    <lineage>
        <taxon>Bacteria</taxon>
        <taxon>Pseudomonadati</taxon>
        <taxon>Planctomycetota</taxon>
        <taxon>Planctomycetia</taxon>
        <taxon>Planctomycetales</taxon>
        <taxon>Planctomycetaceae</taxon>
        <taxon>Gimesia</taxon>
    </lineage>
</organism>
<dbReference type="AlphaFoldDB" id="A0A517W1W1"/>
<name>A0A517W1W1_9PLAN</name>